<dbReference type="Pfam" id="PF01250">
    <property type="entry name" value="Ribosomal_S6"/>
    <property type="match status" value="1"/>
</dbReference>
<dbReference type="PANTHER" id="PTHR21011:SF1">
    <property type="entry name" value="SMALL RIBOSOMAL SUBUNIT PROTEIN BS6M"/>
    <property type="match status" value="1"/>
</dbReference>
<dbReference type="Gene3D" id="3.30.70.60">
    <property type="match status" value="1"/>
</dbReference>
<keyword evidence="5 7" id="KW-0687">Ribonucleoprotein</keyword>
<dbReference type="NCBIfam" id="TIGR00166">
    <property type="entry name" value="S6"/>
    <property type="match status" value="1"/>
</dbReference>
<dbReference type="InterPro" id="IPR014717">
    <property type="entry name" value="Transl_elong_EF1B/ribsomal_bS6"/>
</dbReference>
<dbReference type="GO" id="GO:0003735">
    <property type="term" value="F:structural constituent of ribosome"/>
    <property type="evidence" value="ECO:0007669"/>
    <property type="project" value="InterPro"/>
</dbReference>
<evidence type="ECO:0000256" key="5">
    <source>
        <dbReference type="ARBA" id="ARBA00023274"/>
    </source>
</evidence>
<comment type="caution">
    <text evidence="8">The sequence shown here is derived from an EMBL/GenBank/DDBJ whole genome shotgun (WGS) entry which is preliminary data.</text>
</comment>
<evidence type="ECO:0000256" key="2">
    <source>
        <dbReference type="ARBA" id="ARBA00022730"/>
    </source>
</evidence>
<dbReference type="AlphaFoldDB" id="A0A831YYN6"/>
<dbReference type="GO" id="GO:0070181">
    <property type="term" value="F:small ribosomal subunit rRNA binding"/>
    <property type="evidence" value="ECO:0007669"/>
    <property type="project" value="TreeGrafter"/>
</dbReference>
<dbReference type="PROSITE" id="PS01048">
    <property type="entry name" value="RIBOSOMAL_S6"/>
    <property type="match status" value="1"/>
</dbReference>
<keyword evidence="3 7" id="KW-0694">RNA-binding</keyword>
<comment type="similarity">
    <text evidence="1 7">Belongs to the bacterial ribosomal protein bS6 family.</text>
</comment>
<evidence type="ECO:0000256" key="3">
    <source>
        <dbReference type="ARBA" id="ARBA00022884"/>
    </source>
</evidence>
<dbReference type="HAMAP" id="MF_00360">
    <property type="entry name" value="Ribosomal_bS6"/>
    <property type="match status" value="1"/>
</dbReference>
<evidence type="ECO:0000256" key="7">
    <source>
        <dbReference type="HAMAP-Rule" id="MF_00360"/>
    </source>
</evidence>
<keyword evidence="2 7" id="KW-0699">rRNA-binding</keyword>
<organism evidence="8">
    <name type="scientific">candidate division WWE3 bacterium</name>
    <dbReference type="NCBI Taxonomy" id="2053526"/>
    <lineage>
        <taxon>Bacteria</taxon>
        <taxon>Katanobacteria</taxon>
    </lineage>
</organism>
<dbReference type="InterPro" id="IPR020815">
    <property type="entry name" value="Ribosomal_bS6_CS"/>
</dbReference>
<proteinExistence type="inferred from homology"/>
<evidence type="ECO:0000313" key="8">
    <source>
        <dbReference type="EMBL" id="HEX61817.1"/>
    </source>
</evidence>
<dbReference type="PANTHER" id="PTHR21011">
    <property type="entry name" value="MITOCHONDRIAL 28S RIBOSOMAL PROTEIN S6"/>
    <property type="match status" value="1"/>
</dbReference>
<reference evidence="8" key="1">
    <citation type="journal article" date="2020" name="mSystems">
        <title>Genome- and Community-Level Interaction Insights into Carbon Utilization and Element Cycling Functions of Hydrothermarchaeota in Hydrothermal Sediment.</title>
        <authorList>
            <person name="Zhou Z."/>
            <person name="Liu Y."/>
            <person name="Xu W."/>
            <person name="Pan J."/>
            <person name="Luo Z.H."/>
            <person name="Li M."/>
        </authorList>
    </citation>
    <scope>NUCLEOTIDE SEQUENCE [LARGE SCALE GENOMIC DNA]</scope>
    <source>
        <strain evidence="8">SpSt-361</strain>
    </source>
</reference>
<gene>
    <name evidence="7 8" type="primary">rpsF</name>
    <name evidence="8" type="ORF">ENR01_01510</name>
</gene>
<keyword evidence="4 7" id="KW-0689">Ribosomal protein</keyword>
<dbReference type="GO" id="GO:1990904">
    <property type="term" value="C:ribonucleoprotein complex"/>
    <property type="evidence" value="ECO:0007669"/>
    <property type="project" value="UniProtKB-KW"/>
</dbReference>
<evidence type="ECO:0000256" key="4">
    <source>
        <dbReference type="ARBA" id="ARBA00022980"/>
    </source>
</evidence>
<name>A0A831YYN6_UNCKA</name>
<evidence type="ECO:0000256" key="1">
    <source>
        <dbReference type="ARBA" id="ARBA00009512"/>
    </source>
</evidence>
<dbReference type="GO" id="GO:0005840">
    <property type="term" value="C:ribosome"/>
    <property type="evidence" value="ECO:0007669"/>
    <property type="project" value="UniProtKB-KW"/>
</dbReference>
<comment type="function">
    <text evidence="7">Binds together with bS18 to 16S ribosomal RNA.</text>
</comment>
<dbReference type="EMBL" id="DSPJ01000043">
    <property type="protein sequence ID" value="HEX61817.1"/>
    <property type="molecule type" value="Genomic_DNA"/>
</dbReference>
<dbReference type="GO" id="GO:0006412">
    <property type="term" value="P:translation"/>
    <property type="evidence" value="ECO:0007669"/>
    <property type="project" value="UniProtKB-UniRule"/>
</dbReference>
<protein>
    <recommendedName>
        <fullName evidence="6 7">Small ribosomal subunit protein bS6</fullName>
    </recommendedName>
</protein>
<dbReference type="CDD" id="cd00473">
    <property type="entry name" value="bS6"/>
    <property type="match status" value="1"/>
</dbReference>
<evidence type="ECO:0000256" key="6">
    <source>
        <dbReference type="ARBA" id="ARBA00035294"/>
    </source>
</evidence>
<sequence length="101" mass="11024">MNYELTIALKPDLAAEKSKKIFAEVAEAVGKAGGKTEKVESLGVKNLAYPIKGLPQASFGRFQLEIEPANVNALRRGLEKEEDFLRVFVVEVKGGGKSNKF</sequence>
<dbReference type="SUPFAM" id="SSF54995">
    <property type="entry name" value="Ribosomal protein S6"/>
    <property type="match status" value="1"/>
</dbReference>
<dbReference type="InterPro" id="IPR000529">
    <property type="entry name" value="Ribosomal_bS6"/>
</dbReference>
<dbReference type="GO" id="GO:0005737">
    <property type="term" value="C:cytoplasm"/>
    <property type="evidence" value="ECO:0007669"/>
    <property type="project" value="UniProtKB-ARBA"/>
</dbReference>
<accession>A0A831YYN6</accession>
<dbReference type="InterPro" id="IPR035980">
    <property type="entry name" value="Ribosomal_bS6_sf"/>
</dbReference>
<dbReference type="InterPro" id="IPR020814">
    <property type="entry name" value="Ribosomal_S6_plastid/chlpt"/>
</dbReference>